<feature type="region of interest" description="Disordered" evidence="1">
    <location>
        <begin position="1"/>
        <end position="163"/>
    </location>
</feature>
<feature type="region of interest" description="Disordered" evidence="1">
    <location>
        <begin position="780"/>
        <end position="821"/>
    </location>
</feature>
<feature type="region of interest" description="Disordered" evidence="1">
    <location>
        <begin position="946"/>
        <end position="1007"/>
    </location>
</feature>
<protein>
    <recommendedName>
        <fullName evidence="2">DUF8004 domain-containing protein</fullName>
    </recommendedName>
</protein>
<dbReference type="OrthoDB" id="5302380at2759"/>
<evidence type="ECO:0000313" key="4">
    <source>
        <dbReference type="Proteomes" id="UP000651452"/>
    </source>
</evidence>
<feature type="compositionally biased region" description="Pro residues" evidence="1">
    <location>
        <begin position="809"/>
        <end position="821"/>
    </location>
</feature>
<feature type="compositionally biased region" description="Polar residues" evidence="1">
    <location>
        <begin position="42"/>
        <end position="109"/>
    </location>
</feature>
<accession>A0A8H7J9H0</accession>
<gene>
    <name evidence="3" type="ORF">EKO04_003280</name>
</gene>
<name>A0A8H7J9H0_9PLEO</name>
<evidence type="ECO:0000259" key="2">
    <source>
        <dbReference type="Pfam" id="PF26013"/>
    </source>
</evidence>
<evidence type="ECO:0000313" key="3">
    <source>
        <dbReference type="EMBL" id="KAF9698882.1"/>
    </source>
</evidence>
<organism evidence="3 4">
    <name type="scientific">Ascochyta lentis</name>
    <dbReference type="NCBI Taxonomy" id="205686"/>
    <lineage>
        <taxon>Eukaryota</taxon>
        <taxon>Fungi</taxon>
        <taxon>Dikarya</taxon>
        <taxon>Ascomycota</taxon>
        <taxon>Pezizomycotina</taxon>
        <taxon>Dothideomycetes</taxon>
        <taxon>Pleosporomycetidae</taxon>
        <taxon>Pleosporales</taxon>
        <taxon>Pleosporineae</taxon>
        <taxon>Didymellaceae</taxon>
        <taxon>Ascochyta</taxon>
    </lineage>
</organism>
<dbReference type="EMBL" id="RZGK01000005">
    <property type="protein sequence ID" value="KAF9698882.1"/>
    <property type="molecule type" value="Genomic_DNA"/>
</dbReference>
<reference evidence="3" key="1">
    <citation type="submission" date="2018-12" db="EMBL/GenBank/DDBJ databases">
        <authorList>
            <person name="Syme R.A."/>
            <person name="Farfan-Caceres L."/>
            <person name="Lichtenzveig J."/>
        </authorList>
    </citation>
    <scope>NUCLEOTIDE SEQUENCE</scope>
    <source>
        <strain evidence="3">Al4</strain>
    </source>
</reference>
<dbReference type="PANTHER" id="PTHR39601">
    <property type="entry name" value="CHORIOGENIN HMINOR"/>
    <property type="match status" value="1"/>
</dbReference>
<comment type="caution">
    <text evidence="3">The sequence shown here is derived from an EMBL/GenBank/DDBJ whole genome shotgun (WGS) entry which is preliminary data.</text>
</comment>
<feature type="domain" description="DUF8004" evidence="2">
    <location>
        <begin position="398"/>
        <end position="492"/>
    </location>
</feature>
<evidence type="ECO:0000256" key="1">
    <source>
        <dbReference type="SAM" id="MobiDB-lite"/>
    </source>
</evidence>
<dbReference type="AlphaFoldDB" id="A0A8H7J9H0"/>
<feature type="compositionally biased region" description="Low complexity" evidence="1">
    <location>
        <begin position="798"/>
        <end position="808"/>
    </location>
</feature>
<proteinExistence type="predicted"/>
<reference evidence="3" key="2">
    <citation type="submission" date="2020-09" db="EMBL/GenBank/DDBJ databases">
        <title>Reference genome assembly for Australian Ascochyta lentis isolate Al4.</title>
        <authorList>
            <person name="Lee R.C."/>
            <person name="Farfan-Caceres L.M."/>
            <person name="Debler J.W."/>
            <person name="Williams A.H."/>
            <person name="Henares B.M."/>
        </authorList>
    </citation>
    <scope>NUCLEOTIDE SEQUENCE</scope>
    <source>
        <strain evidence="3">Al4</strain>
    </source>
</reference>
<feature type="region of interest" description="Disordered" evidence="1">
    <location>
        <begin position="270"/>
        <end position="323"/>
    </location>
</feature>
<dbReference type="PANTHER" id="PTHR39601:SF2">
    <property type="entry name" value="CHORIOGENIN HMINOR"/>
    <property type="match status" value="1"/>
</dbReference>
<feature type="compositionally biased region" description="Basic and acidic residues" evidence="1">
    <location>
        <begin position="784"/>
        <end position="795"/>
    </location>
</feature>
<sequence>MSARGARSRKVQQKEIQKKEKKVAVQGKAPETHDAFADWRGTPSSNGSRNAGLSRSITVSSNLSHGTSRSSGTNDSGNRSRLNTVYSNESSNHGKPPNSSASGPASVSDHSAKGKEKPKFQANGKETKAPRGRGGGVPIKSTAAPSPAPPSYRTESPAPRLPSHEKTWLDFKIWDGNKDEMRPYGGFAFDEDMHSGSVLIYFKEEQMDEDHPVPSIRAELDVLQSSNSSWLSNALMMGRLDEDEDDWALTAANDLMMPSQQYAHDRRMLGPTALSGLSPPPLDIDRMSSRAPSRTMTRTPQYQVTDRAQSPSLARPQNQQRNPTHEIWFTAPSELKTVQAQRLHHVAIRNFLAILHRKPIVGADLFDMLSTLQSQIQVMYDLDNDNRSRTTPAERSVQMITNYLGQYGIDNVCNDVRRALALLAWAEQDNVRWRQGYLECFTHLAGAVTPQIEDTLEFKRLSIVTRRNLGIAAKTLQLHVMEGEEKLANFDFADLWKDSPKLTNGPVYQSYQAFRQFLTNHYSRIYGTWPPPSQGTWLNRKIALAMQNDFGSLYDYLVDRDVYWNPREERASRKWEMQHRKTDEFEADLPELGITDMLVMYDAKAGYVHIPHPYPLLPREVSKSAKEKEKKSFFSSLKKDKAKDVTKDAKAHLQLSIVFSDATNIEKLDGNFNGSTLIDKFEQFELTTDLKNVTPREARLGRWVLLYGILQVLSTLSVDVTGLKHAEGVRYFLCTDLKRCPEWVTAGQVEFLEASQQRSWCWQRAWDPTPIRSAPVELEATMAPDRRIAPPERSRSNTQTHNTEYTPNTTPPPQRPLPPAPLDFEGATLMQNDIARISEKIDNLSMSTNASRMLRQEYERRRENEKVMAGEFKSPRLNDVGVDYRHLRTDDRYRLAESDYAHRALPPVSGERDVPANRPLPPPRSPLRSPVMSDVSTDLGGYPFSAAEMGFRSPPGYGVGRERSGSRPPGYVSEVGQGRNRSASKPPGYEERSVRRERGMYERAGWQ</sequence>
<feature type="compositionally biased region" description="Polar residues" evidence="1">
    <location>
        <begin position="290"/>
        <end position="322"/>
    </location>
</feature>
<dbReference type="InterPro" id="IPR058317">
    <property type="entry name" value="DUF8004"/>
</dbReference>
<feature type="region of interest" description="Disordered" evidence="1">
    <location>
        <begin position="904"/>
        <end position="934"/>
    </location>
</feature>
<feature type="compositionally biased region" description="Basic residues" evidence="1">
    <location>
        <begin position="1"/>
        <end position="11"/>
    </location>
</feature>
<feature type="compositionally biased region" description="Basic and acidic residues" evidence="1">
    <location>
        <begin position="988"/>
        <end position="1001"/>
    </location>
</feature>
<keyword evidence="4" id="KW-1185">Reference proteome</keyword>
<feature type="compositionally biased region" description="Basic and acidic residues" evidence="1">
    <location>
        <begin position="110"/>
        <end position="129"/>
    </location>
</feature>
<dbReference type="Pfam" id="PF26013">
    <property type="entry name" value="DUF8004"/>
    <property type="match status" value="1"/>
</dbReference>
<dbReference type="Proteomes" id="UP000651452">
    <property type="component" value="Unassembled WGS sequence"/>
</dbReference>